<evidence type="ECO:0000313" key="2">
    <source>
        <dbReference type="EMBL" id="EUC31894.1"/>
    </source>
</evidence>
<dbReference type="KEGG" id="bze:COCCADRAFT_100139"/>
<dbReference type="Proteomes" id="UP000053841">
    <property type="component" value="Unassembled WGS sequence"/>
</dbReference>
<protein>
    <submittedName>
        <fullName evidence="2">Uncharacterized protein</fullName>
    </submittedName>
</protein>
<keyword evidence="3" id="KW-1185">Reference proteome</keyword>
<feature type="region of interest" description="Disordered" evidence="1">
    <location>
        <begin position="1"/>
        <end position="24"/>
    </location>
</feature>
<evidence type="ECO:0000313" key="3">
    <source>
        <dbReference type="Proteomes" id="UP000053841"/>
    </source>
</evidence>
<name>W6Y942_COCC2</name>
<dbReference type="RefSeq" id="XP_007713834.1">
    <property type="nucleotide sequence ID" value="XM_007715644.1"/>
</dbReference>
<evidence type="ECO:0000256" key="1">
    <source>
        <dbReference type="SAM" id="MobiDB-lite"/>
    </source>
</evidence>
<sequence length="88" mass="9369">MNRPSSSPSFYPRRSLTTASPPISFPSDGLSTGIHDVASGGCGGSVRQSFQNDCTSLPTNALCISISHLVTRTIYFNFEINLGKLKCG</sequence>
<dbReference type="EMBL" id="KI964648">
    <property type="protein sequence ID" value="EUC31894.1"/>
    <property type="molecule type" value="Genomic_DNA"/>
</dbReference>
<gene>
    <name evidence="2" type="ORF">COCCADRAFT_100139</name>
</gene>
<organism evidence="2 3">
    <name type="scientific">Cochliobolus carbonum (strain 26-R-13)</name>
    <name type="common">Maize leaf spot fungus</name>
    <name type="synonym">Bipolaris zeicola</name>
    <dbReference type="NCBI Taxonomy" id="930089"/>
    <lineage>
        <taxon>Eukaryota</taxon>
        <taxon>Fungi</taxon>
        <taxon>Dikarya</taxon>
        <taxon>Ascomycota</taxon>
        <taxon>Pezizomycotina</taxon>
        <taxon>Dothideomycetes</taxon>
        <taxon>Pleosporomycetidae</taxon>
        <taxon>Pleosporales</taxon>
        <taxon>Pleosporineae</taxon>
        <taxon>Pleosporaceae</taxon>
        <taxon>Bipolaris</taxon>
    </lineage>
</organism>
<dbReference type="GeneID" id="19142086"/>
<dbReference type="AlphaFoldDB" id="W6Y942"/>
<accession>W6Y942</accession>
<proteinExistence type="predicted"/>
<dbReference type="HOGENOM" id="CLU_2468722_0_0_1"/>
<feature type="compositionally biased region" description="Low complexity" evidence="1">
    <location>
        <begin position="1"/>
        <end position="15"/>
    </location>
</feature>
<reference evidence="2 3" key="1">
    <citation type="journal article" date="2013" name="PLoS Genet.">
        <title>Comparative genome structure, secondary metabolite, and effector coding capacity across Cochliobolus pathogens.</title>
        <authorList>
            <person name="Condon B.J."/>
            <person name="Leng Y."/>
            <person name="Wu D."/>
            <person name="Bushley K.E."/>
            <person name="Ohm R.A."/>
            <person name="Otillar R."/>
            <person name="Martin J."/>
            <person name="Schackwitz W."/>
            <person name="Grimwood J."/>
            <person name="MohdZainudin N."/>
            <person name="Xue C."/>
            <person name="Wang R."/>
            <person name="Manning V.A."/>
            <person name="Dhillon B."/>
            <person name="Tu Z.J."/>
            <person name="Steffenson B.J."/>
            <person name="Salamov A."/>
            <person name="Sun H."/>
            <person name="Lowry S."/>
            <person name="LaButti K."/>
            <person name="Han J."/>
            <person name="Copeland A."/>
            <person name="Lindquist E."/>
            <person name="Barry K."/>
            <person name="Schmutz J."/>
            <person name="Baker S.E."/>
            <person name="Ciuffetti L.M."/>
            <person name="Grigoriev I.V."/>
            <person name="Zhong S."/>
            <person name="Turgeon B.G."/>
        </authorList>
    </citation>
    <scope>NUCLEOTIDE SEQUENCE [LARGE SCALE GENOMIC DNA]</scope>
    <source>
        <strain evidence="2 3">26-R-13</strain>
    </source>
</reference>